<gene>
    <name evidence="1" type="ORF">BN1048_00353</name>
</gene>
<dbReference type="HOGENOM" id="CLU_1037379_0_0_9"/>
<evidence type="ECO:0000313" key="2">
    <source>
        <dbReference type="Proteomes" id="UP000044136"/>
    </source>
</evidence>
<evidence type="ECO:0000313" key="1">
    <source>
        <dbReference type="EMBL" id="CDZ99226.1"/>
    </source>
</evidence>
<accession>A0A078M392</accession>
<keyword evidence="2" id="KW-1185">Reference proteome</keyword>
<dbReference type="EMBL" id="CCSE01000001">
    <property type="protein sequence ID" value="CDZ99226.1"/>
    <property type="molecule type" value="Genomic_DNA"/>
</dbReference>
<name>A0A078M392_9STAP</name>
<organism evidence="1 2">
    <name type="scientific">Jeotgalicoccus saudimassiliensis</name>
    <dbReference type="NCBI Taxonomy" id="1461582"/>
    <lineage>
        <taxon>Bacteria</taxon>
        <taxon>Bacillati</taxon>
        <taxon>Bacillota</taxon>
        <taxon>Bacilli</taxon>
        <taxon>Bacillales</taxon>
        <taxon>Staphylococcaceae</taxon>
        <taxon>Jeotgalicoccus</taxon>
    </lineage>
</organism>
<dbReference type="eggNOG" id="ENOG50332SZ">
    <property type="taxonomic scope" value="Bacteria"/>
</dbReference>
<dbReference type="AlphaFoldDB" id="A0A078M392"/>
<dbReference type="Proteomes" id="UP000044136">
    <property type="component" value="Unassembled WGS sequence"/>
</dbReference>
<dbReference type="OrthoDB" id="2387872at2"/>
<reference evidence="1 2" key="1">
    <citation type="submission" date="2014-07" db="EMBL/GenBank/DDBJ databases">
        <authorList>
            <person name="Urmite Genomes Urmite Genomes"/>
        </authorList>
    </citation>
    <scope>NUCLEOTIDE SEQUENCE [LARGE SCALE GENOMIC DNA]</scope>
    <source>
        <strain evidence="1 2">13MG44_air</strain>
    </source>
</reference>
<dbReference type="STRING" id="1461582.BN1048_00353"/>
<proteinExistence type="predicted"/>
<protein>
    <submittedName>
        <fullName evidence="1">Uncharacterized protein</fullName>
    </submittedName>
</protein>
<dbReference type="RefSeq" id="WP_035807775.1">
    <property type="nucleotide sequence ID" value="NZ_CCSE01000001.1"/>
</dbReference>
<sequence>MKLKVKVRDYESGISITKIDVPGESTVDLLLGKLVQEDLLFDSYLPAIKTMGYTYGEFHKLKTSSLFHGKEKAVLTSDKVEITITQKKSSEGHKAGQLLLDYSQLVNVVDKFKDQESDFGVQYGTVFFVQQEKHQYLIRYEEHGFELYHFKLQYDNAFKDEDRFPFMILELKTKAELTASELKWTRTIMFPSKERKNPIIHLEVSKLNQGIVDELATLVHRVMVIIGKFQVTKTSLEAEGRLPSYVQLNERNSIGFVEVEQLKRIVEA</sequence>